<protein>
    <submittedName>
        <fullName evidence="3">Uncharacterized protein</fullName>
    </submittedName>
</protein>
<dbReference type="VEuPathDB" id="FungiDB:CAGL0G05522g"/>
<dbReference type="RefSeq" id="XP_446601.1">
    <property type="nucleotide sequence ID" value="XM_446601.1"/>
</dbReference>
<dbReference type="CGD" id="CAL0130685">
    <property type="gene designation" value="CAGL0G05522g"/>
</dbReference>
<dbReference type="EMBL" id="CR380953">
    <property type="protein sequence ID" value="CAG59528.1"/>
    <property type="molecule type" value="Genomic_DNA"/>
</dbReference>
<keyword evidence="1" id="KW-1133">Transmembrane helix</keyword>
<evidence type="ECO:0000313" key="4">
    <source>
        <dbReference type="Proteomes" id="UP000002428"/>
    </source>
</evidence>
<evidence type="ECO:0000256" key="1">
    <source>
        <dbReference type="SAM" id="Phobius"/>
    </source>
</evidence>
<keyword evidence="1" id="KW-0472">Membrane</keyword>
<name>Q6FT43_CANGA</name>
<keyword evidence="1" id="KW-0812">Transmembrane</keyword>
<evidence type="ECO:0000313" key="3">
    <source>
        <dbReference type="EMBL" id="CAG59528.1"/>
    </source>
</evidence>
<reference evidence="3 4" key="1">
    <citation type="journal article" date="2004" name="Nature">
        <title>Genome evolution in yeasts.</title>
        <authorList>
            <consortium name="Genolevures"/>
            <person name="Dujon B."/>
            <person name="Sherman D."/>
            <person name="Fischer G."/>
            <person name="Durrens P."/>
            <person name="Casaregola S."/>
            <person name="Lafontaine I."/>
            <person name="de Montigny J."/>
            <person name="Marck C."/>
            <person name="Neuveglise C."/>
            <person name="Talla E."/>
            <person name="Goffard N."/>
            <person name="Frangeul L."/>
            <person name="Aigle M."/>
            <person name="Anthouard V."/>
            <person name="Babour A."/>
            <person name="Barbe V."/>
            <person name="Barnay S."/>
            <person name="Blanchin S."/>
            <person name="Beckerich J.M."/>
            <person name="Beyne E."/>
            <person name="Bleykasten C."/>
            <person name="Boisrame A."/>
            <person name="Boyer J."/>
            <person name="Cattolico L."/>
            <person name="Confanioleri F."/>
            <person name="de Daruvar A."/>
            <person name="Despons L."/>
            <person name="Fabre E."/>
            <person name="Fairhead C."/>
            <person name="Ferry-Dumazet H."/>
            <person name="Groppi A."/>
            <person name="Hantraye F."/>
            <person name="Hennequin C."/>
            <person name="Jauniaux N."/>
            <person name="Joyet P."/>
            <person name="Kachouri R."/>
            <person name="Kerrest A."/>
            <person name="Koszul R."/>
            <person name="Lemaire M."/>
            <person name="Lesur I."/>
            <person name="Ma L."/>
            <person name="Muller H."/>
            <person name="Nicaud J.M."/>
            <person name="Nikolski M."/>
            <person name="Oztas S."/>
            <person name="Ozier-Kalogeropoulos O."/>
            <person name="Pellenz S."/>
            <person name="Potier S."/>
            <person name="Richard G.F."/>
            <person name="Straub M.L."/>
            <person name="Suleau A."/>
            <person name="Swennene D."/>
            <person name="Tekaia F."/>
            <person name="Wesolowski-Louvel M."/>
            <person name="Westhof E."/>
            <person name="Wirth B."/>
            <person name="Zeniou-Meyer M."/>
            <person name="Zivanovic I."/>
            <person name="Bolotin-Fukuhara M."/>
            <person name="Thierry A."/>
            <person name="Bouchier C."/>
            <person name="Caudron B."/>
            <person name="Scarpelli C."/>
            <person name="Gaillardin C."/>
            <person name="Weissenbach J."/>
            <person name="Wincker P."/>
            <person name="Souciet J.L."/>
        </authorList>
    </citation>
    <scope>NUCLEOTIDE SEQUENCE [LARGE SCALE GENOMIC DNA]</scope>
    <source>
        <strain evidence="4">ATCC 2001 / BCRC 20586 / JCM 3761 / NBRC 0622 / NRRL Y-65 / CBS 138</strain>
    </source>
</reference>
<gene>
    <name evidence="2 3" type="ordered locus">CAGL0G05522g</name>
</gene>
<sequence length="92" mass="10320">MELDIQWASEVHDYRIKQRDPWETHKGTIAIVLPLGSPLFLQSFVVVTFTRNGLPAWRTHMPTINTSLQDATCLPSPPRGVIAVTGYGKCRS</sequence>
<feature type="transmembrane region" description="Helical" evidence="1">
    <location>
        <begin position="29"/>
        <end position="49"/>
    </location>
</feature>
<proteinExistence type="predicted"/>
<dbReference type="HOGENOM" id="CLU_2413045_0_0_1"/>
<evidence type="ECO:0000313" key="2">
    <source>
        <dbReference type="CGD" id="CAL0130685"/>
    </source>
</evidence>
<dbReference type="Proteomes" id="UP000002428">
    <property type="component" value="Chromosome G"/>
</dbReference>
<dbReference type="AlphaFoldDB" id="Q6FT43"/>
<accession>Q6FT43</accession>
<keyword evidence="4" id="KW-1185">Reference proteome</keyword>
<dbReference type="InParanoid" id="Q6FT43"/>
<dbReference type="KEGG" id="cgr:2888148"/>
<organism evidence="3 4">
    <name type="scientific">Candida glabrata (strain ATCC 2001 / BCRC 20586 / JCM 3761 / NBRC 0622 / NRRL Y-65 / CBS 138)</name>
    <name type="common">Yeast</name>
    <name type="synonym">Nakaseomyces glabratus</name>
    <dbReference type="NCBI Taxonomy" id="284593"/>
    <lineage>
        <taxon>Eukaryota</taxon>
        <taxon>Fungi</taxon>
        <taxon>Dikarya</taxon>
        <taxon>Ascomycota</taxon>
        <taxon>Saccharomycotina</taxon>
        <taxon>Saccharomycetes</taxon>
        <taxon>Saccharomycetales</taxon>
        <taxon>Saccharomycetaceae</taxon>
        <taxon>Nakaseomyces</taxon>
    </lineage>
</organism>